<dbReference type="AlphaFoldDB" id="A0A2M9WHX6"/>
<evidence type="ECO:0000256" key="1">
    <source>
        <dbReference type="SAM" id="SignalP"/>
    </source>
</evidence>
<evidence type="ECO:0000313" key="3">
    <source>
        <dbReference type="EMBL" id="PJZ07154.1"/>
    </source>
</evidence>
<comment type="caution">
    <text evidence="3">The sequence shown here is derived from an EMBL/GenBank/DDBJ whole genome shotgun (WGS) entry which is preliminary data.</text>
</comment>
<feature type="signal peptide" evidence="1">
    <location>
        <begin position="1"/>
        <end position="41"/>
    </location>
</feature>
<protein>
    <recommendedName>
        <fullName evidence="2">Spore coat protein U/FanG domain-containing protein</fullName>
    </recommendedName>
</protein>
<reference evidence="3 4" key="1">
    <citation type="submission" date="2017-11" db="EMBL/GenBank/DDBJ databases">
        <title>The genome sequence of Pantoea rodasii DSM 26611.</title>
        <authorList>
            <person name="Gao J."/>
            <person name="Mao X."/>
            <person name="Sun J."/>
        </authorList>
    </citation>
    <scope>NUCLEOTIDE SEQUENCE [LARGE SCALE GENOMIC DNA]</scope>
    <source>
        <strain evidence="3 4">DSM 26611</strain>
    </source>
</reference>
<name>A0A2M9WHX6_9GAMM</name>
<keyword evidence="4" id="KW-1185">Reference proteome</keyword>
<dbReference type="RefSeq" id="WP_100700183.1">
    <property type="nucleotide sequence ID" value="NZ_PIQI01000007.1"/>
</dbReference>
<organism evidence="3 4">
    <name type="scientific">Pantoea rodasii</name>
    <dbReference type="NCBI Taxonomy" id="1076549"/>
    <lineage>
        <taxon>Bacteria</taxon>
        <taxon>Pseudomonadati</taxon>
        <taxon>Pseudomonadota</taxon>
        <taxon>Gammaproteobacteria</taxon>
        <taxon>Enterobacterales</taxon>
        <taxon>Erwiniaceae</taxon>
        <taxon>Pantoea</taxon>
    </lineage>
</organism>
<dbReference type="Proteomes" id="UP000232062">
    <property type="component" value="Unassembled WGS sequence"/>
</dbReference>
<accession>A0A2M9WHX6</accession>
<feature type="chain" id="PRO_5014786833" description="Spore coat protein U/FanG domain-containing protein" evidence="1">
    <location>
        <begin position="42"/>
        <end position="181"/>
    </location>
</feature>
<proteinExistence type="predicted"/>
<evidence type="ECO:0000259" key="2">
    <source>
        <dbReference type="Pfam" id="PF05229"/>
    </source>
</evidence>
<keyword evidence="1" id="KW-0732">Signal</keyword>
<dbReference type="InterPro" id="IPR007893">
    <property type="entry name" value="Spore_coat_U/FanG"/>
</dbReference>
<dbReference type="Pfam" id="PF05229">
    <property type="entry name" value="SCPU"/>
    <property type="match status" value="1"/>
</dbReference>
<feature type="domain" description="Spore coat protein U/FanG" evidence="2">
    <location>
        <begin position="50"/>
        <end position="178"/>
    </location>
</feature>
<gene>
    <name evidence="3" type="ORF">PRCB_02505</name>
</gene>
<evidence type="ECO:0000313" key="4">
    <source>
        <dbReference type="Proteomes" id="UP000232062"/>
    </source>
</evidence>
<dbReference type="OrthoDB" id="6078729at2"/>
<sequence length="181" mass="18916">MNLVKKFVKTKRNETMIVNQNIKSAVSAAVALTILPFHVFADPASTTTLTATIPVTMTVSPGCAIFSSSNSEIANAGEALSLNFSGSNFTQKAQGSFTVKCTNGTDPAVSLTDNKDSWSMQNGKTIVPYTISSDEAGKNIIAPGGQLTLDNGIVSLFASATVPQNAATGTYKDDLTATISW</sequence>
<dbReference type="EMBL" id="PIQI01000007">
    <property type="protein sequence ID" value="PJZ07154.1"/>
    <property type="molecule type" value="Genomic_DNA"/>
</dbReference>